<comment type="subcellular location">
    <subcellularLocation>
        <location evidence="1">Cell membrane</location>
        <topology evidence="1">Multi-pass membrane protein</topology>
    </subcellularLocation>
</comment>
<dbReference type="Proteomes" id="UP000444174">
    <property type="component" value="Unassembled WGS sequence"/>
</dbReference>
<dbReference type="GO" id="GO:0005886">
    <property type="term" value="C:plasma membrane"/>
    <property type="evidence" value="ECO:0007669"/>
    <property type="project" value="UniProtKB-SubCell"/>
</dbReference>
<proteinExistence type="inferred from homology"/>
<organism evidence="9 10">
    <name type="scientific">Tritonibacter litoralis</name>
    <dbReference type="NCBI Taxonomy" id="2662264"/>
    <lineage>
        <taxon>Bacteria</taxon>
        <taxon>Pseudomonadati</taxon>
        <taxon>Pseudomonadota</taxon>
        <taxon>Alphaproteobacteria</taxon>
        <taxon>Rhodobacterales</taxon>
        <taxon>Paracoccaceae</taxon>
        <taxon>Tritonibacter</taxon>
    </lineage>
</organism>
<feature type="transmembrane region" description="Helical" evidence="8">
    <location>
        <begin position="304"/>
        <end position="325"/>
    </location>
</feature>
<dbReference type="InterPro" id="IPR000522">
    <property type="entry name" value="ABC_transptr_permease_BtuC"/>
</dbReference>
<gene>
    <name evidence="9" type="ORF">GFB49_04870</name>
</gene>
<evidence type="ECO:0000256" key="1">
    <source>
        <dbReference type="ARBA" id="ARBA00004651"/>
    </source>
</evidence>
<dbReference type="RefSeq" id="WP_153214690.1">
    <property type="nucleotide sequence ID" value="NZ_WIBF01000002.1"/>
</dbReference>
<evidence type="ECO:0000256" key="5">
    <source>
        <dbReference type="ARBA" id="ARBA00022692"/>
    </source>
</evidence>
<dbReference type="GO" id="GO:0022857">
    <property type="term" value="F:transmembrane transporter activity"/>
    <property type="evidence" value="ECO:0007669"/>
    <property type="project" value="InterPro"/>
</dbReference>
<protein>
    <submittedName>
        <fullName evidence="9">Iron chelate uptake ABC transporter family permease subunit</fullName>
    </submittedName>
</protein>
<keyword evidence="5 8" id="KW-0812">Transmembrane</keyword>
<evidence type="ECO:0000256" key="4">
    <source>
        <dbReference type="ARBA" id="ARBA00022475"/>
    </source>
</evidence>
<dbReference type="PANTHER" id="PTHR30472:SF19">
    <property type="entry name" value="PETROBACTIN IMPORT SYSTEM PERMEASE PROTEIN YCLO"/>
    <property type="match status" value="1"/>
</dbReference>
<evidence type="ECO:0000256" key="3">
    <source>
        <dbReference type="ARBA" id="ARBA00022448"/>
    </source>
</evidence>
<evidence type="ECO:0000256" key="7">
    <source>
        <dbReference type="ARBA" id="ARBA00023136"/>
    </source>
</evidence>
<dbReference type="EMBL" id="WIBF01000002">
    <property type="protein sequence ID" value="MQQ07775.1"/>
    <property type="molecule type" value="Genomic_DNA"/>
</dbReference>
<comment type="caution">
    <text evidence="9">The sequence shown here is derived from an EMBL/GenBank/DDBJ whole genome shotgun (WGS) entry which is preliminary data.</text>
</comment>
<dbReference type="Gene3D" id="1.10.3470.10">
    <property type="entry name" value="ABC transporter involved in vitamin B12 uptake, BtuC"/>
    <property type="match status" value="1"/>
</dbReference>
<evidence type="ECO:0000256" key="6">
    <source>
        <dbReference type="ARBA" id="ARBA00022989"/>
    </source>
</evidence>
<dbReference type="PANTHER" id="PTHR30472">
    <property type="entry name" value="FERRIC ENTEROBACTIN TRANSPORT SYSTEM PERMEASE PROTEIN"/>
    <property type="match status" value="1"/>
</dbReference>
<dbReference type="GO" id="GO:0033214">
    <property type="term" value="P:siderophore-iron import into cell"/>
    <property type="evidence" value="ECO:0007669"/>
    <property type="project" value="TreeGrafter"/>
</dbReference>
<keyword evidence="7 8" id="KW-0472">Membrane</keyword>
<evidence type="ECO:0000256" key="8">
    <source>
        <dbReference type="SAM" id="Phobius"/>
    </source>
</evidence>
<feature type="transmembrane region" description="Helical" evidence="8">
    <location>
        <begin position="144"/>
        <end position="165"/>
    </location>
</feature>
<feature type="transmembrane region" description="Helical" evidence="8">
    <location>
        <begin position="234"/>
        <end position="266"/>
    </location>
</feature>
<feature type="transmembrane region" description="Helical" evidence="8">
    <location>
        <begin position="53"/>
        <end position="73"/>
    </location>
</feature>
<feature type="transmembrane region" description="Helical" evidence="8">
    <location>
        <begin position="21"/>
        <end position="41"/>
    </location>
</feature>
<feature type="transmembrane region" description="Helical" evidence="8">
    <location>
        <begin position="278"/>
        <end position="298"/>
    </location>
</feature>
<feature type="transmembrane region" description="Helical" evidence="8">
    <location>
        <begin position="118"/>
        <end position="137"/>
    </location>
</feature>
<dbReference type="SUPFAM" id="SSF81345">
    <property type="entry name" value="ABC transporter involved in vitamin B12 uptake, BtuC"/>
    <property type="match status" value="1"/>
</dbReference>
<keyword evidence="4" id="KW-1003">Cell membrane</keyword>
<dbReference type="Pfam" id="PF01032">
    <property type="entry name" value="FecCD"/>
    <property type="match status" value="1"/>
</dbReference>
<feature type="transmembrane region" description="Helical" evidence="8">
    <location>
        <begin position="94"/>
        <end position="112"/>
    </location>
</feature>
<reference evidence="9 10" key="1">
    <citation type="submission" date="2019-10" db="EMBL/GenBank/DDBJ databases">
        <title>Epibacterium sp. nov., isolated from seawater.</title>
        <authorList>
            <person name="Zhang X."/>
            <person name="Li N."/>
        </authorList>
    </citation>
    <scope>NUCLEOTIDE SEQUENCE [LARGE SCALE GENOMIC DNA]</scope>
    <source>
        <strain evidence="9 10">SM1979</strain>
    </source>
</reference>
<sequence>MSDAVSPSRPLARLNPLKDQRLWALGVALLGASALFVFWGGAWRSAYILELRVVKLAGLLCVGSAIGVATVLFQTLTNNRILTPTIMGFDALFLLMKTILVFVAGVLALPVLGATPTFLADTTVMILATLAIFAAVLRRARHDIQLLVLVGVIFGLLFRTLAGFLQRLLDPSQFAIVQADMFATFSGMDQRSLAVAAMVMACFFLWLASRYAVLDVMALGRDQARALGVPYDRLQLQILAAIAALVSVSTALVGPLAFLGLLVTALTHALMRSHRHGLLLPAASLISCLILVVGQTVFERVFSLNSSLAVVIEFCGGLLFLFLLARGHIK</sequence>
<dbReference type="AlphaFoldDB" id="A0A843YDP3"/>
<feature type="transmembrane region" description="Helical" evidence="8">
    <location>
        <begin position="195"/>
        <end position="214"/>
    </location>
</feature>
<accession>A0A843YDP3</accession>
<keyword evidence="3" id="KW-0813">Transport</keyword>
<name>A0A843YDP3_9RHOB</name>
<evidence type="ECO:0000313" key="9">
    <source>
        <dbReference type="EMBL" id="MQQ07775.1"/>
    </source>
</evidence>
<keyword evidence="6 8" id="KW-1133">Transmembrane helix</keyword>
<keyword evidence="10" id="KW-1185">Reference proteome</keyword>
<comment type="similarity">
    <text evidence="2">Belongs to the binding-protein-dependent transport system permease family. FecCD subfamily.</text>
</comment>
<dbReference type="InterPro" id="IPR037294">
    <property type="entry name" value="ABC_BtuC-like"/>
</dbReference>
<evidence type="ECO:0000256" key="2">
    <source>
        <dbReference type="ARBA" id="ARBA00007935"/>
    </source>
</evidence>
<evidence type="ECO:0000313" key="10">
    <source>
        <dbReference type="Proteomes" id="UP000444174"/>
    </source>
</evidence>